<evidence type="ECO:0000259" key="15">
    <source>
        <dbReference type="PROSITE" id="PS50059"/>
    </source>
</evidence>
<keyword evidence="7 12" id="KW-0697">Rotamase</keyword>
<dbReference type="GO" id="GO:0003755">
    <property type="term" value="F:peptidyl-prolyl cis-trans isomerase activity"/>
    <property type="evidence" value="ECO:0007669"/>
    <property type="project" value="UniProtKB-UniRule"/>
</dbReference>
<dbReference type="InterPro" id="IPR008880">
    <property type="entry name" value="Trigger_fac_C"/>
</dbReference>
<dbReference type="GO" id="GO:0051301">
    <property type="term" value="P:cell division"/>
    <property type="evidence" value="ECO:0007669"/>
    <property type="project" value="UniProtKB-KW"/>
</dbReference>
<dbReference type="PIRSF" id="PIRSF003095">
    <property type="entry name" value="Trigger_factor"/>
    <property type="match status" value="1"/>
</dbReference>
<dbReference type="Gene3D" id="3.10.50.40">
    <property type="match status" value="1"/>
</dbReference>
<evidence type="ECO:0000256" key="14">
    <source>
        <dbReference type="SAM" id="Coils"/>
    </source>
</evidence>
<comment type="function">
    <text evidence="12">Involved in protein export. Acts as a chaperone by maintaining the newly synthesized protein in an open conformation. Functions as a peptidyl-prolyl cis-trans isomerase.</text>
</comment>
<dbReference type="SUPFAM" id="SSF54534">
    <property type="entry name" value="FKBP-like"/>
    <property type="match status" value="1"/>
</dbReference>
<evidence type="ECO:0000256" key="8">
    <source>
        <dbReference type="ARBA" id="ARBA00023186"/>
    </source>
</evidence>
<evidence type="ECO:0000256" key="4">
    <source>
        <dbReference type="ARBA" id="ARBA00016902"/>
    </source>
</evidence>
<evidence type="ECO:0000256" key="5">
    <source>
        <dbReference type="ARBA" id="ARBA00022490"/>
    </source>
</evidence>
<comment type="subcellular location">
    <subcellularLocation>
        <location evidence="12">Cytoplasm</location>
    </subcellularLocation>
    <text evidence="12">About half TF is bound to the ribosome near the polypeptide exit tunnel while the other half is free in the cytoplasm.</text>
</comment>
<comment type="catalytic activity">
    <reaction evidence="1 12 13">
        <text>[protein]-peptidylproline (omega=180) = [protein]-peptidylproline (omega=0)</text>
        <dbReference type="Rhea" id="RHEA:16237"/>
        <dbReference type="Rhea" id="RHEA-COMP:10747"/>
        <dbReference type="Rhea" id="RHEA-COMP:10748"/>
        <dbReference type="ChEBI" id="CHEBI:83833"/>
        <dbReference type="ChEBI" id="CHEBI:83834"/>
        <dbReference type="EC" id="5.2.1.8"/>
    </reaction>
</comment>
<keyword evidence="9 12" id="KW-0413">Isomerase</keyword>
<feature type="coiled-coil region" evidence="14">
    <location>
        <begin position="21"/>
        <end position="52"/>
    </location>
</feature>
<dbReference type="InterPro" id="IPR027304">
    <property type="entry name" value="Trigger_fact/SurA_dom_sf"/>
</dbReference>
<dbReference type="InterPro" id="IPR046357">
    <property type="entry name" value="PPIase_dom_sf"/>
</dbReference>
<evidence type="ECO:0000256" key="1">
    <source>
        <dbReference type="ARBA" id="ARBA00000971"/>
    </source>
</evidence>
<evidence type="ECO:0000313" key="16">
    <source>
        <dbReference type="EMBL" id="CAA6806206.1"/>
    </source>
</evidence>
<proteinExistence type="inferred from homology"/>
<dbReference type="Pfam" id="PF05698">
    <property type="entry name" value="Trigger_C"/>
    <property type="match status" value="1"/>
</dbReference>
<reference evidence="16" key="1">
    <citation type="submission" date="2020-01" db="EMBL/GenBank/DDBJ databases">
        <authorList>
            <person name="Meier V. D."/>
            <person name="Meier V D."/>
        </authorList>
    </citation>
    <scope>NUCLEOTIDE SEQUENCE</scope>
    <source>
        <strain evidence="16">HLG_WM_MAG_04</strain>
    </source>
</reference>
<organism evidence="16">
    <name type="scientific">uncultured Sulfurovum sp</name>
    <dbReference type="NCBI Taxonomy" id="269237"/>
    <lineage>
        <taxon>Bacteria</taxon>
        <taxon>Pseudomonadati</taxon>
        <taxon>Campylobacterota</taxon>
        <taxon>Epsilonproteobacteria</taxon>
        <taxon>Campylobacterales</taxon>
        <taxon>Sulfurovaceae</taxon>
        <taxon>Sulfurovum</taxon>
        <taxon>environmental samples</taxon>
    </lineage>
</organism>
<evidence type="ECO:0000256" key="11">
    <source>
        <dbReference type="ARBA" id="ARBA00029986"/>
    </source>
</evidence>
<protein>
    <recommendedName>
        <fullName evidence="4 12">Trigger factor</fullName>
        <shortName evidence="12">TF</shortName>
        <ecNumber evidence="3 12">5.2.1.8</ecNumber>
    </recommendedName>
    <alternativeName>
        <fullName evidence="11 12">PPIase</fullName>
    </alternativeName>
</protein>
<dbReference type="FunFam" id="3.10.50.40:FF:000001">
    <property type="entry name" value="Trigger factor"/>
    <property type="match status" value="1"/>
</dbReference>
<name>A0A6S6SLU8_9BACT</name>
<dbReference type="InterPro" id="IPR037041">
    <property type="entry name" value="Trigger_fac_C_sf"/>
</dbReference>
<dbReference type="InterPro" id="IPR001179">
    <property type="entry name" value="PPIase_FKBP_dom"/>
</dbReference>
<keyword evidence="6 12" id="KW-0132">Cell division</keyword>
<dbReference type="InterPro" id="IPR005215">
    <property type="entry name" value="Trig_fac"/>
</dbReference>
<dbReference type="AlphaFoldDB" id="A0A6S6SLU8"/>
<keyword evidence="10 12" id="KW-0131">Cell cycle</keyword>
<accession>A0A6S6SLU8</accession>
<evidence type="ECO:0000256" key="2">
    <source>
        <dbReference type="ARBA" id="ARBA00005464"/>
    </source>
</evidence>
<evidence type="ECO:0000256" key="9">
    <source>
        <dbReference type="ARBA" id="ARBA00023235"/>
    </source>
</evidence>
<dbReference type="Pfam" id="PF00254">
    <property type="entry name" value="FKBP_C"/>
    <property type="match status" value="1"/>
</dbReference>
<comment type="similarity">
    <text evidence="2 12">Belongs to the FKBP-type PPIase family. Tig subfamily.</text>
</comment>
<evidence type="ECO:0000256" key="7">
    <source>
        <dbReference type="ARBA" id="ARBA00023110"/>
    </source>
</evidence>
<keyword evidence="5 12" id="KW-0963">Cytoplasm</keyword>
<evidence type="ECO:0000256" key="12">
    <source>
        <dbReference type="HAMAP-Rule" id="MF_00303"/>
    </source>
</evidence>
<comment type="domain">
    <text evidence="12">Consists of 3 domains; the N-terminus binds the ribosome, the middle domain has PPIase activity, while the C-terminus has intrinsic chaperone activity on its own.</text>
</comment>
<dbReference type="EMBL" id="CACVAX010000013">
    <property type="protein sequence ID" value="CAA6806206.1"/>
    <property type="molecule type" value="Genomic_DNA"/>
</dbReference>
<dbReference type="PROSITE" id="PS50059">
    <property type="entry name" value="FKBP_PPIASE"/>
    <property type="match status" value="1"/>
</dbReference>
<evidence type="ECO:0000256" key="13">
    <source>
        <dbReference type="PROSITE-ProRule" id="PRU00277"/>
    </source>
</evidence>
<keyword evidence="14" id="KW-0175">Coiled coil</keyword>
<evidence type="ECO:0000256" key="10">
    <source>
        <dbReference type="ARBA" id="ARBA00023306"/>
    </source>
</evidence>
<dbReference type="EC" id="5.2.1.8" evidence="3 12"/>
<feature type="domain" description="PPIase FKBP-type" evidence="15">
    <location>
        <begin position="177"/>
        <end position="239"/>
    </location>
</feature>
<dbReference type="GO" id="GO:0006457">
    <property type="term" value="P:protein folding"/>
    <property type="evidence" value="ECO:0007669"/>
    <property type="project" value="UniProtKB-UniRule"/>
</dbReference>
<dbReference type="Gene3D" id="1.10.3120.10">
    <property type="entry name" value="Trigger factor, C-terminal domain"/>
    <property type="match status" value="1"/>
</dbReference>
<dbReference type="GO" id="GO:0005737">
    <property type="term" value="C:cytoplasm"/>
    <property type="evidence" value="ECO:0007669"/>
    <property type="project" value="UniProtKB-SubCell"/>
</dbReference>
<sequence length="441" mass="49911">MNVTVEKLDDINVIISGEVKNSTIQANVEKLKKEAEARKEETKKELANEMKDDEPVDNNLVDDVLKGMEPENYQRDAEGQILQEFIETGLKEANIPVEDILGQPGFRKYENRDDAIYLEVEISTAPEINTEVEYMDIIPSYTKPKAPEDAVNNQLREMAIQQAPFTSIPTAKSVENGDVAVIDFEGFIDGVAFEGGKAEKFNLKVGSNSFIPGFEEQVIGMAYDEEKTITVTFPADYSSTDLAGKESKFNVKLHEIQEQQYVAPDDAFAQKILNDDQATLDTLKEKLADKINSQALSNLYQEELKPKLIKGLLTKFDFTLPNNVVEQEIDAKVNERAQRMSKEEHELYKENKDMFHQLRNQVRQEAKDSIKAALIVEALAKKENINVDEQEVQAALYYQAMMTGQDAEELLKYYKENNLMTSAKMGLTEDKLFGIMLGFDK</sequence>
<dbReference type="SUPFAM" id="SSF109998">
    <property type="entry name" value="Triger factor/SurA peptide-binding domain-like"/>
    <property type="match status" value="1"/>
</dbReference>
<evidence type="ECO:0000256" key="6">
    <source>
        <dbReference type="ARBA" id="ARBA00022618"/>
    </source>
</evidence>
<keyword evidence="8 12" id="KW-0143">Chaperone</keyword>
<dbReference type="NCBIfam" id="TIGR00115">
    <property type="entry name" value="tig"/>
    <property type="match status" value="1"/>
</dbReference>
<evidence type="ECO:0000256" key="3">
    <source>
        <dbReference type="ARBA" id="ARBA00013194"/>
    </source>
</evidence>
<dbReference type="GO" id="GO:0015031">
    <property type="term" value="P:protein transport"/>
    <property type="evidence" value="ECO:0007669"/>
    <property type="project" value="UniProtKB-UniRule"/>
</dbReference>
<dbReference type="HAMAP" id="MF_00303">
    <property type="entry name" value="Trigger_factor_Tig"/>
    <property type="match status" value="1"/>
</dbReference>
<gene>
    <name evidence="12" type="primary">tig</name>
    <name evidence="16" type="ORF">HELGO_WM3166</name>
</gene>